<organism evidence="1 2">
    <name type="scientific">Nannocystis pusilla</name>
    <dbReference type="NCBI Taxonomy" id="889268"/>
    <lineage>
        <taxon>Bacteria</taxon>
        <taxon>Pseudomonadati</taxon>
        <taxon>Myxococcota</taxon>
        <taxon>Polyangia</taxon>
        <taxon>Nannocystales</taxon>
        <taxon>Nannocystaceae</taxon>
        <taxon>Nannocystis</taxon>
    </lineage>
</organism>
<name>A0ABS7TRX9_9BACT</name>
<dbReference type="Proteomes" id="UP001139031">
    <property type="component" value="Unassembled WGS sequence"/>
</dbReference>
<protein>
    <submittedName>
        <fullName evidence="1">Uncharacterized protein</fullName>
    </submittedName>
</protein>
<proteinExistence type="predicted"/>
<evidence type="ECO:0000313" key="1">
    <source>
        <dbReference type="EMBL" id="MBZ5710989.1"/>
    </source>
</evidence>
<comment type="caution">
    <text evidence="1">The sequence shown here is derived from an EMBL/GenBank/DDBJ whole genome shotgun (WGS) entry which is preliminary data.</text>
</comment>
<accession>A0ABS7TRX9</accession>
<evidence type="ECO:0000313" key="2">
    <source>
        <dbReference type="Proteomes" id="UP001139031"/>
    </source>
</evidence>
<dbReference type="EMBL" id="JAIRAU010000023">
    <property type="protein sequence ID" value="MBZ5710989.1"/>
    <property type="molecule type" value="Genomic_DNA"/>
</dbReference>
<keyword evidence="2" id="KW-1185">Reference proteome</keyword>
<reference evidence="1" key="1">
    <citation type="submission" date="2021-08" db="EMBL/GenBank/DDBJ databases">
        <authorList>
            <person name="Stevens D.C."/>
        </authorList>
    </citation>
    <scope>NUCLEOTIDE SEQUENCE</scope>
    <source>
        <strain evidence="1">DSM 53165</strain>
    </source>
</reference>
<gene>
    <name evidence="1" type="ORF">K7C98_17220</name>
</gene>
<sequence>MSMSVAFVMKSFWWNFKGSRQLGYDLRRVEPYVLAFCADASGQIHRSVTPIYANSPRAGRQQMSGMGHIFYGPRDPGGVLAFAIAVIESDADIRGAGVRMEAILSRPEVTTATKAASDLIVNAVAAAGNATPVGAIVGGVVTLLESTLQIVARAMQSNPDDVMWLHSGSFLADTSPPYQWGRRGEVGSALAVRGRSAFGLEYEVVRTTVALANDIRVEAEENLRSLPSVFVG</sequence>